<feature type="chain" id="PRO_5045140527" description="Lipoprotein" evidence="2">
    <location>
        <begin position="25"/>
        <end position="405"/>
    </location>
</feature>
<proteinExistence type="predicted"/>
<feature type="compositionally biased region" description="Polar residues" evidence="1">
    <location>
        <begin position="31"/>
        <end position="42"/>
    </location>
</feature>
<feature type="region of interest" description="Disordered" evidence="1">
    <location>
        <begin position="31"/>
        <end position="56"/>
    </location>
</feature>
<evidence type="ECO:0000256" key="2">
    <source>
        <dbReference type="SAM" id="SignalP"/>
    </source>
</evidence>
<sequence length="405" mass="44539">MSTKWKKAVVISSLSFSLMIAGCAIEKSNDAETSMGNEMKTSSQHEKGTASSSFDITSSPIGEQLNAYHKITNELNHINENKEVNWNRVQSLYEDRLQPVVTEMNVAYDKAITLAMEAGSEGNLDENAAGGLIVTVTQSYFYQKQHNMHSNIKTLLDKNNTTQASQQLEQLKHLADRVFIPIAEKQDEYYGLNGDSSIVQKIKSGLAAQKRNVENANSEEFSINKQITHHSVYRSYYLTVLSTVGKIEQEVSSETGTEEELVALQAKAWGLYQAIKGSISTVDGNAADEINTLLSLNKTDVSSIDAGKVRHLFVQGLVGRVQSFHSEAAESVASGNISSARAQAMEANMITKTIELAMKDKLGEEATSTALKKTERWMEWITDGEAEKASKISKEIITTLNQIGV</sequence>
<protein>
    <recommendedName>
        <fullName evidence="5">Lipoprotein</fullName>
    </recommendedName>
</protein>
<comment type="caution">
    <text evidence="3">The sequence shown here is derived from an EMBL/GenBank/DDBJ whole genome shotgun (WGS) entry which is preliminary data.</text>
</comment>
<organism evidence="3 4">
    <name type="scientific">Pontibacillus salicampi</name>
    <dbReference type="NCBI Taxonomy" id="1449801"/>
    <lineage>
        <taxon>Bacteria</taxon>
        <taxon>Bacillati</taxon>
        <taxon>Bacillota</taxon>
        <taxon>Bacilli</taxon>
        <taxon>Bacillales</taxon>
        <taxon>Bacillaceae</taxon>
        <taxon>Pontibacillus</taxon>
    </lineage>
</organism>
<dbReference type="Proteomes" id="UP001589836">
    <property type="component" value="Unassembled WGS sequence"/>
</dbReference>
<dbReference type="RefSeq" id="WP_377344935.1">
    <property type="nucleotide sequence ID" value="NZ_JBHLTP010000003.1"/>
</dbReference>
<accession>A0ABV6LJC5</accession>
<dbReference type="PROSITE" id="PS51257">
    <property type="entry name" value="PROKAR_LIPOPROTEIN"/>
    <property type="match status" value="1"/>
</dbReference>
<dbReference type="EMBL" id="JBHLTP010000003">
    <property type="protein sequence ID" value="MFC0522404.1"/>
    <property type="molecule type" value="Genomic_DNA"/>
</dbReference>
<evidence type="ECO:0000256" key="1">
    <source>
        <dbReference type="SAM" id="MobiDB-lite"/>
    </source>
</evidence>
<name>A0ABV6LJC5_9BACI</name>
<gene>
    <name evidence="3" type="ORF">ACFFGV_02210</name>
</gene>
<evidence type="ECO:0000313" key="4">
    <source>
        <dbReference type="Proteomes" id="UP001589836"/>
    </source>
</evidence>
<feature type="signal peptide" evidence="2">
    <location>
        <begin position="1"/>
        <end position="24"/>
    </location>
</feature>
<keyword evidence="4" id="KW-1185">Reference proteome</keyword>
<evidence type="ECO:0000313" key="3">
    <source>
        <dbReference type="EMBL" id="MFC0522404.1"/>
    </source>
</evidence>
<evidence type="ECO:0008006" key="5">
    <source>
        <dbReference type="Google" id="ProtNLM"/>
    </source>
</evidence>
<keyword evidence="2" id="KW-0732">Signal</keyword>
<reference evidence="3 4" key="1">
    <citation type="submission" date="2024-09" db="EMBL/GenBank/DDBJ databases">
        <authorList>
            <person name="Sun Q."/>
            <person name="Mori K."/>
        </authorList>
    </citation>
    <scope>NUCLEOTIDE SEQUENCE [LARGE SCALE GENOMIC DNA]</scope>
    <source>
        <strain evidence="3 4">NCAIM B.02529</strain>
    </source>
</reference>